<dbReference type="InterPro" id="IPR039300">
    <property type="entry name" value="JASON"/>
</dbReference>
<sequence>MKHRKLMGWFSVFPCFNNSKHRKLKKSVNPTTSSSSIDQGNEKTCESLLIKVPTEESTNLGSLQNPVSESRDSSEDHLINDSDDKPVTIDLDVEANADIPIEKVEFLSVESKEDTEKNTAGIGKLGVLVELEREKGEKKENEELGNLVEIEKKKEECKSSGIHVELENERDNKNKAQNRACSDSSVSSYISYPPMHRYHNCVINEDEDHVLIQEDSSESLFSLSINPRRLSKSCPVDLDDKEVNSPLKTSHSPELNAKSIRNDENQSIDNSLLNPIENLTQWKTLIPKPIPASNQNQNHHQEKENVYLQQQQQQQQQQTQIPYKASVSDRNGKVKKKNSEEVTTSLSSWLIENEADNKTGEVSMGDDSQFSVGNSCSYSDGATSWKSFEDRPILGAWTIDEVRQVSARSSPRKSPCRDLDDTPIIGSVGSYWNHTDSPHSFSSSPLGGKPRRNQKKALSCHSTPVKARLERALDKNAV</sequence>
<feature type="region of interest" description="Disordered" evidence="1">
    <location>
        <begin position="428"/>
        <end position="463"/>
    </location>
</feature>
<evidence type="ECO:0000256" key="1">
    <source>
        <dbReference type="SAM" id="MobiDB-lite"/>
    </source>
</evidence>
<dbReference type="PANTHER" id="PTHR33318:SF22">
    <property type="entry name" value="SUPPRESSOR PROTEIN SRP40-LIKE ISOFORM X1"/>
    <property type="match status" value="1"/>
</dbReference>
<dbReference type="PANTHER" id="PTHR33318">
    <property type="entry name" value="ASPARTYL/GLUTAMYL-TRNA(ASN/GLN) AMIDOTRANSFERASE SUBUNIT"/>
    <property type="match status" value="1"/>
</dbReference>
<accession>A0A9R1XN48</accession>
<feature type="region of interest" description="Disordered" evidence="1">
    <location>
        <begin position="288"/>
        <end position="340"/>
    </location>
</feature>
<comment type="caution">
    <text evidence="2">The sequence shown here is derived from an EMBL/GenBank/DDBJ whole genome shotgun (WGS) entry which is preliminary data.</text>
</comment>
<dbReference type="GO" id="GO:0007142">
    <property type="term" value="P:male meiosis II"/>
    <property type="evidence" value="ECO:0007669"/>
    <property type="project" value="InterPro"/>
</dbReference>
<feature type="compositionally biased region" description="Low complexity" evidence="1">
    <location>
        <begin position="309"/>
        <end position="320"/>
    </location>
</feature>
<evidence type="ECO:0000313" key="3">
    <source>
        <dbReference type="Proteomes" id="UP000235145"/>
    </source>
</evidence>
<dbReference type="EMBL" id="NBSK02000002">
    <property type="protein sequence ID" value="KAJ0221065.1"/>
    <property type="molecule type" value="Genomic_DNA"/>
</dbReference>
<feature type="region of interest" description="Disordered" evidence="1">
    <location>
        <begin position="232"/>
        <end position="263"/>
    </location>
</feature>
<feature type="compositionally biased region" description="Polar residues" evidence="1">
    <location>
        <begin position="55"/>
        <end position="68"/>
    </location>
</feature>
<reference evidence="2 3" key="1">
    <citation type="journal article" date="2017" name="Nat. Commun.">
        <title>Genome assembly with in vitro proximity ligation data and whole-genome triplication in lettuce.</title>
        <authorList>
            <person name="Reyes-Chin-Wo S."/>
            <person name="Wang Z."/>
            <person name="Yang X."/>
            <person name="Kozik A."/>
            <person name="Arikit S."/>
            <person name="Song C."/>
            <person name="Xia L."/>
            <person name="Froenicke L."/>
            <person name="Lavelle D.O."/>
            <person name="Truco M.J."/>
            <person name="Xia R."/>
            <person name="Zhu S."/>
            <person name="Xu C."/>
            <person name="Xu H."/>
            <person name="Xu X."/>
            <person name="Cox K."/>
            <person name="Korf I."/>
            <person name="Meyers B.C."/>
            <person name="Michelmore R.W."/>
        </authorList>
    </citation>
    <scope>NUCLEOTIDE SEQUENCE [LARGE SCALE GENOMIC DNA]</scope>
    <source>
        <strain evidence="3">cv. Salinas</strain>
        <tissue evidence="2">Seedlings</tissue>
    </source>
</reference>
<feature type="compositionally biased region" description="Polar residues" evidence="1">
    <location>
        <begin position="430"/>
        <end position="445"/>
    </location>
</feature>
<evidence type="ECO:0000313" key="2">
    <source>
        <dbReference type="EMBL" id="KAJ0221065.1"/>
    </source>
</evidence>
<proteinExistence type="predicted"/>
<name>A0A9R1XN48_LACSA</name>
<feature type="region of interest" description="Disordered" evidence="1">
    <location>
        <begin position="55"/>
        <end position="85"/>
    </location>
</feature>
<gene>
    <name evidence="2" type="ORF">LSAT_V11C200089830</name>
</gene>
<feature type="compositionally biased region" description="Basic and acidic residues" evidence="1">
    <location>
        <begin position="69"/>
        <end position="85"/>
    </location>
</feature>
<protein>
    <submittedName>
        <fullName evidence="2">Uncharacterized protein</fullName>
    </submittedName>
</protein>
<keyword evidence="3" id="KW-1185">Reference proteome</keyword>
<dbReference type="Proteomes" id="UP000235145">
    <property type="component" value="Unassembled WGS sequence"/>
</dbReference>
<dbReference type="AlphaFoldDB" id="A0A9R1XN48"/>
<organism evidence="2 3">
    <name type="scientific">Lactuca sativa</name>
    <name type="common">Garden lettuce</name>
    <dbReference type="NCBI Taxonomy" id="4236"/>
    <lineage>
        <taxon>Eukaryota</taxon>
        <taxon>Viridiplantae</taxon>
        <taxon>Streptophyta</taxon>
        <taxon>Embryophyta</taxon>
        <taxon>Tracheophyta</taxon>
        <taxon>Spermatophyta</taxon>
        <taxon>Magnoliopsida</taxon>
        <taxon>eudicotyledons</taxon>
        <taxon>Gunneridae</taxon>
        <taxon>Pentapetalae</taxon>
        <taxon>asterids</taxon>
        <taxon>campanulids</taxon>
        <taxon>Asterales</taxon>
        <taxon>Asteraceae</taxon>
        <taxon>Cichorioideae</taxon>
        <taxon>Cichorieae</taxon>
        <taxon>Lactucinae</taxon>
        <taxon>Lactuca</taxon>
    </lineage>
</organism>